<keyword evidence="1" id="KW-0479">Metal-binding</keyword>
<evidence type="ECO:0000256" key="4">
    <source>
        <dbReference type="SAM" id="MobiDB-lite"/>
    </source>
</evidence>
<dbReference type="GO" id="GO:0008270">
    <property type="term" value="F:zinc ion binding"/>
    <property type="evidence" value="ECO:0007669"/>
    <property type="project" value="UniProtKB-KW"/>
</dbReference>
<sequence length="344" mass="38520">MGDKSTLEKARRELEEMYLGIPEDSVNLSFQDLAEVQQKKIQLHSLSLEKKKSHSMQKTISSETGSSSSTLKKLPSLDFNQSIEASRHHFNNAHIQYPIFNHHIPSDKHGNLHHIAGGTTATNPFENHQVGDHMHGHSSHHYHHHATGKHGGHFTGNHHGAEFSHHGGVETSVAFSDMSGITMTSTVGGYNRKGARRRPGIPHSNICTICSTYVYILRHRCLVCGRVYCKQCLRNGMGEMTEGRKCIECLGRRFSQRYIQKAGQMGCCMGYPNMVKQEELKWAEKGARRSGENRYGQSTIRPRSPILMTPRTPSSQIHNAGNTSSFVMNSPHSPYSHTSFPMPL</sequence>
<dbReference type="InterPro" id="IPR011011">
    <property type="entry name" value="Znf_FYVE_PHD"/>
</dbReference>
<accession>A0AAV3RCL2</accession>
<evidence type="ECO:0000256" key="3">
    <source>
        <dbReference type="ARBA" id="ARBA00022833"/>
    </source>
</evidence>
<gene>
    <name evidence="5" type="ORF">LIER_26602</name>
</gene>
<name>A0AAV3RCL2_LITER</name>
<reference evidence="5 6" key="1">
    <citation type="submission" date="2024-01" db="EMBL/GenBank/DDBJ databases">
        <title>The complete chloroplast genome sequence of Lithospermum erythrorhizon: insights into the phylogenetic relationship among Boraginaceae species and the maternal lineages of purple gromwells.</title>
        <authorList>
            <person name="Okada T."/>
            <person name="Watanabe K."/>
        </authorList>
    </citation>
    <scope>NUCLEOTIDE SEQUENCE [LARGE SCALE GENOMIC DNA]</scope>
</reference>
<dbReference type="EMBL" id="BAABME010008320">
    <property type="protein sequence ID" value="GAA0172865.1"/>
    <property type="molecule type" value="Genomic_DNA"/>
</dbReference>
<evidence type="ECO:0000313" key="5">
    <source>
        <dbReference type="EMBL" id="GAA0172865.1"/>
    </source>
</evidence>
<organism evidence="5 6">
    <name type="scientific">Lithospermum erythrorhizon</name>
    <name type="common">Purple gromwell</name>
    <name type="synonym">Lithospermum officinale var. erythrorhizon</name>
    <dbReference type="NCBI Taxonomy" id="34254"/>
    <lineage>
        <taxon>Eukaryota</taxon>
        <taxon>Viridiplantae</taxon>
        <taxon>Streptophyta</taxon>
        <taxon>Embryophyta</taxon>
        <taxon>Tracheophyta</taxon>
        <taxon>Spermatophyta</taxon>
        <taxon>Magnoliopsida</taxon>
        <taxon>eudicotyledons</taxon>
        <taxon>Gunneridae</taxon>
        <taxon>Pentapetalae</taxon>
        <taxon>asterids</taxon>
        <taxon>lamiids</taxon>
        <taxon>Boraginales</taxon>
        <taxon>Boraginaceae</taxon>
        <taxon>Boraginoideae</taxon>
        <taxon>Lithospermeae</taxon>
        <taxon>Lithospermum</taxon>
    </lineage>
</organism>
<dbReference type="PANTHER" id="PTHR36486">
    <property type="entry name" value="OS01G0977800 PROTEIN"/>
    <property type="match status" value="1"/>
</dbReference>
<keyword evidence="6" id="KW-1185">Reference proteome</keyword>
<dbReference type="Proteomes" id="UP001454036">
    <property type="component" value="Unassembled WGS sequence"/>
</dbReference>
<evidence type="ECO:0000256" key="1">
    <source>
        <dbReference type="ARBA" id="ARBA00022723"/>
    </source>
</evidence>
<evidence type="ECO:0000256" key="2">
    <source>
        <dbReference type="ARBA" id="ARBA00022771"/>
    </source>
</evidence>
<keyword evidence="3" id="KW-0862">Zinc</keyword>
<dbReference type="InterPro" id="IPR053057">
    <property type="entry name" value="XLG_GTP-binding"/>
</dbReference>
<comment type="caution">
    <text evidence="5">The sequence shown here is derived from an EMBL/GenBank/DDBJ whole genome shotgun (WGS) entry which is preliminary data.</text>
</comment>
<keyword evidence="2" id="KW-0863">Zinc-finger</keyword>
<feature type="compositionally biased region" description="Low complexity" evidence="4">
    <location>
        <begin position="58"/>
        <end position="72"/>
    </location>
</feature>
<dbReference type="AlphaFoldDB" id="A0AAV3RCL2"/>
<dbReference type="SUPFAM" id="SSF57903">
    <property type="entry name" value="FYVE/PHD zinc finger"/>
    <property type="match status" value="1"/>
</dbReference>
<proteinExistence type="predicted"/>
<feature type="region of interest" description="Disordered" evidence="4">
    <location>
        <begin position="48"/>
        <end position="72"/>
    </location>
</feature>
<evidence type="ECO:0000313" key="6">
    <source>
        <dbReference type="Proteomes" id="UP001454036"/>
    </source>
</evidence>
<protein>
    <submittedName>
        <fullName evidence="5">Uncharacterized protein</fullName>
    </submittedName>
</protein>
<dbReference type="PANTHER" id="PTHR36486:SF2">
    <property type="entry name" value="OS01G0977800 PROTEIN"/>
    <property type="match status" value="1"/>
</dbReference>
<feature type="compositionally biased region" description="Polar residues" evidence="4">
    <location>
        <begin position="311"/>
        <end position="344"/>
    </location>
</feature>
<feature type="region of interest" description="Disordered" evidence="4">
    <location>
        <begin position="285"/>
        <end position="344"/>
    </location>
</feature>